<name>A0A067SSR6_GALM3</name>
<dbReference type="EMBL" id="KL142400">
    <property type="protein sequence ID" value="KDR69828.1"/>
    <property type="molecule type" value="Genomic_DNA"/>
</dbReference>
<dbReference type="STRING" id="685588.A0A067SSR6"/>
<keyword evidence="3" id="KW-1185">Reference proteome</keyword>
<protein>
    <recommendedName>
        <fullName evidence="1">F-box domain-containing protein</fullName>
    </recommendedName>
</protein>
<dbReference type="Gene3D" id="1.20.1280.50">
    <property type="match status" value="1"/>
</dbReference>
<proteinExistence type="predicted"/>
<reference evidence="3" key="1">
    <citation type="journal article" date="2014" name="Proc. Natl. Acad. Sci. U.S.A.">
        <title>Extensive sampling of basidiomycete genomes demonstrates inadequacy of the white-rot/brown-rot paradigm for wood decay fungi.</title>
        <authorList>
            <person name="Riley R."/>
            <person name="Salamov A.A."/>
            <person name="Brown D.W."/>
            <person name="Nagy L.G."/>
            <person name="Floudas D."/>
            <person name="Held B.W."/>
            <person name="Levasseur A."/>
            <person name="Lombard V."/>
            <person name="Morin E."/>
            <person name="Otillar R."/>
            <person name="Lindquist E.A."/>
            <person name="Sun H."/>
            <person name="LaButti K.M."/>
            <person name="Schmutz J."/>
            <person name="Jabbour D."/>
            <person name="Luo H."/>
            <person name="Baker S.E."/>
            <person name="Pisabarro A.G."/>
            <person name="Walton J.D."/>
            <person name="Blanchette R.A."/>
            <person name="Henrissat B."/>
            <person name="Martin F."/>
            <person name="Cullen D."/>
            <person name="Hibbett D.S."/>
            <person name="Grigoriev I.V."/>
        </authorList>
    </citation>
    <scope>NUCLEOTIDE SEQUENCE [LARGE SCALE GENOMIC DNA]</scope>
    <source>
        <strain evidence="3">CBS 339.88</strain>
    </source>
</reference>
<evidence type="ECO:0000259" key="1">
    <source>
        <dbReference type="Pfam" id="PF12937"/>
    </source>
</evidence>
<gene>
    <name evidence="2" type="ORF">GALMADRAFT_230486</name>
</gene>
<dbReference type="Proteomes" id="UP000027222">
    <property type="component" value="Unassembled WGS sequence"/>
</dbReference>
<accession>A0A067SSR6</accession>
<dbReference type="HOGENOM" id="CLU_018544_14_1_1"/>
<dbReference type="InterPro" id="IPR001810">
    <property type="entry name" value="F-box_dom"/>
</dbReference>
<dbReference type="OrthoDB" id="3365698at2759"/>
<organism evidence="2 3">
    <name type="scientific">Galerina marginata (strain CBS 339.88)</name>
    <dbReference type="NCBI Taxonomy" id="685588"/>
    <lineage>
        <taxon>Eukaryota</taxon>
        <taxon>Fungi</taxon>
        <taxon>Dikarya</taxon>
        <taxon>Basidiomycota</taxon>
        <taxon>Agaricomycotina</taxon>
        <taxon>Agaricomycetes</taxon>
        <taxon>Agaricomycetidae</taxon>
        <taxon>Agaricales</taxon>
        <taxon>Agaricineae</taxon>
        <taxon>Strophariaceae</taxon>
        <taxon>Galerina</taxon>
    </lineage>
</organism>
<dbReference type="Pfam" id="PF12937">
    <property type="entry name" value="F-box-like"/>
    <property type="match status" value="1"/>
</dbReference>
<feature type="domain" description="F-box" evidence="1">
    <location>
        <begin position="17"/>
        <end position="75"/>
    </location>
</feature>
<dbReference type="AlphaFoldDB" id="A0A067SSR6"/>
<evidence type="ECO:0000313" key="2">
    <source>
        <dbReference type="EMBL" id="KDR69828.1"/>
    </source>
</evidence>
<evidence type="ECO:0000313" key="3">
    <source>
        <dbReference type="Proteomes" id="UP000027222"/>
    </source>
</evidence>
<sequence length="475" mass="53694">MLSSETTRHYPPEPTSILRLPFEITAEIFAFYTETQHNCDVNSKSGMSAPLLLAAVCKTWREIALTTPQLWTTINIFIPSFAKIPFLTELAESWMKRSGDLPLNIKVSISGSILSRVKSHQEDISRIFDSIRCVSPRWRRLALEIPADLYHDFLGPLTDAPLLCDLRLIPIVYQDSLKDDGFHLSNTPRLTHLQISRIFVSTISIPWQNLTAIEAASIYIDEMIELLRSSNQLVSSKFTDIVGNGEIFPFPSTPLVHQYLKYLEVSPRDIDDISEFPLFLQNVTFPSLESFVYTIRAGFPVDDILSLFDRSQCSVKIFKMAVPEADDDLDVTEAELIRLLEGIPTITDLSVSLLDQNLPTIFSDHFISRLYLTPNFLPNLEVLSFVGPRRFSWERVADLLEAIPVNAPTIRSVELRVTQIISAITKPSRCYIGELDLSRLVHLATKNPGTILNIVDNATRMDIIAASLELYWPTP</sequence>